<evidence type="ECO:0000313" key="2">
    <source>
        <dbReference type="Proteomes" id="UP001220209"/>
    </source>
</evidence>
<dbReference type="RefSeq" id="WP_158077517.1">
    <property type="nucleotide sequence ID" value="NZ_CP090642.1"/>
</dbReference>
<proteinExistence type="predicted"/>
<name>A0ABD7YD81_9BURK</name>
<protein>
    <submittedName>
        <fullName evidence="1">Uncharacterized protein</fullName>
    </submittedName>
</protein>
<accession>A0ABD7YD81</accession>
<dbReference type="AlphaFoldDB" id="A0ABD7YD81"/>
<sequence length="124" mass="13657">MPIRVSSGCVPGGHPARTVFSCLCVRFGVVQQEPCAIPGTRADARHKRAPDGRSGVRYRCMDEMTQRLRPDKMTAARCRHRADRVDAVSRSTNIEAAMEIADVGWHERFTMPPGNAPVVRGARA</sequence>
<gene>
    <name evidence="1" type="ORF">LXE91_34290</name>
</gene>
<reference evidence="1 2" key="1">
    <citation type="submission" date="2021-12" db="EMBL/GenBank/DDBJ databases">
        <title>Genomic and phenotypic characterization of three Burkholderia contaminans isolates recovered from different sources.</title>
        <authorList>
            <person name="Lopez De Volder A."/>
            <person name="Fan Y."/>
            <person name="Nunvar J."/>
            <person name="Herrera T."/>
            <person name="Timp W."/>
            <person name="Degrossi J."/>
        </authorList>
    </citation>
    <scope>NUCLEOTIDE SEQUENCE [LARGE SCALE GENOMIC DNA]</scope>
    <source>
        <strain evidence="1 2">LMG 23361</strain>
    </source>
</reference>
<dbReference type="EMBL" id="CP090642">
    <property type="protein sequence ID" value="WFN23017.1"/>
    <property type="molecule type" value="Genomic_DNA"/>
</dbReference>
<dbReference type="Proteomes" id="UP001220209">
    <property type="component" value="Chromosome 3"/>
</dbReference>
<evidence type="ECO:0000313" key="1">
    <source>
        <dbReference type="EMBL" id="WFN23017.1"/>
    </source>
</evidence>
<organism evidence="1 2">
    <name type="scientific">Burkholderia contaminans</name>
    <dbReference type="NCBI Taxonomy" id="488447"/>
    <lineage>
        <taxon>Bacteria</taxon>
        <taxon>Pseudomonadati</taxon>
        <taxon>Pseudomonadota</taxon>
        <taxon>Betaproteobacteria</taxon>
        <taxon>Burkholderiales</taxon>
        <taxon>Burkholderiaceae</taxon>
        <taxon>Burkholderia</taxon>
        <taxon>Burkholderia cepacia complex</taxon>
    </lineage>
</organism>